<dbReference type="EMBL" id="CP022022">
    <property type="protein sequence ID" value="ASF43248.1"/>
    <property type="molecule type" value="Genomic_DNA"/>
</dbReference>
<dbReference type="AlphaFoldDB" id="A0A1Z4BPN3"/>
<dbReference type="InterPro" id="IPR004488">
    <property type="entry name" value="Mg/Co-transport_prot_CorA"/>
</dbReference>
<feature type="transmembrane region" description="Helical" evidence="8">
    <location>
        <begin position="336"/>
        <end position="356"/>
    </location>
</feature>
<name>A0A1Z4BPN3_9FLAO</name>
<dbReference type="PANTHER" id="PTHR46494">
    <property type="entry name" value="CORA FAMILY METAL ION TRANSPORTER (EUROFUNG)"/>
    <property type="match status" value="1"/>
</dbReference>
<sequence>MSKNIVSTTRRKRKANRSKKVGLPAGSLVYFGNKEKPLNIEVFAYNEHSCEVKKVSSAEEALRFITDNHITWVNVNGLNNIEEVKKFGAYTHLNNLLLEDILDTEHRPKVEILDDHILVIIKMLYYGKDEQLISEHLALLLGKNYLITFQESEGEDVFEPVRKRLQNTDSSLRKRSADYLLFGLLDAIVDNYFVILDKVSDKIEAIEDEIIIHSREDMISEIQLLKKSAIFLQKSIVPSREVVNKIEKTPHHLIDTDTKHYFRDLHDHTVQIVETLGTYRDILWGLTDTYMGAMSNKMNNIMRLLTLISTIFIPLTFIVGVYGMNFRYMPELELWWAYPLVWLVMIGISVAMIFYFKRKKWL</sequence>
<dbReference type="SUPFAM" id="SSF143865">
    <property type="entry name" value="CorA soluble domain-like"/>
    <property type="match status" value="1"/>
</dbReference>
<evidence type="ECO:0000256" key="3">
    <source>
        <dbReference type="ARBA" id="ARBA00022448"/>
    </source>
</evidence>
<evidence type="ECO:0000256" key="5">
    <source>
        <dbReference type="ARBA" id="ARBA00022692"/>
    </source>
</evidence>
<keyword evidence="5 8" id="KW-0812">Transmembrane</keyword>
<dbReference type="GO" id="GO:0000287">
    <property type="term" value="F:magnesium ion binding"/>
    <property type="evidence" value="ECO:0007669"/>
    <property type="project" value="TreeGrafter"/>
</dbReference>
<dbReference type="SUPFAM" id="SSF144083">
    <property type="entry name" value="Magnesium transport protein CorA, transmembrane region"/>
    <property type="match status" value="1"/>
</dbReference>
<dbReference type="GO" id="GO:0015095">
    <property type="term" value="F:magnesium ion transmembrane transporter activity"/>
    <property type="evidence" value="ECO:0007669"/>
    <property type="project" value="UniProtKB-UniRule"/>
</dbReference>
<comment type="function">
    <text evidence="8">Mediates influx of magnesium ions.</text>
</comment>
<keyword evidence="6 8" id="KW-1133">Transmembrane helix</keyword>
<dbReference type="GO" id="GO:0005886">
    <property type="term" value="C:plasma membrane"/>
    <property type="evidence" value="ECO:0007669"/>
    <property type="project" value="UniProtKB-SubCell"/>
</dbReference>
<evidence type="ECO:0000256" key="4">
    <source>
        <dbReference type="ARBA" id="ARBA00022475"/>
    </source>
</evidence>
<feature type="transmembrane region" description="Helical" evidence="8">
    <location>
        <begin position="304"/>
        <end position="324"/>
    </location>
</feature>
<dbReference type="InterPro" id="IPR045863">
    <property type="entry name" value="CorA_TM1_TM2"/>
</dbReference>
<proteinExistence type="inferred from homology"/>
<dbReference type="PANTHER" id="PTHR46494:SF1">
    <property type="entry name" value="CORA FAMILY METAL ION TRANSPORTER (EUROFUNG)"/>
    <property type="match status" value="1"/>
</dbReference>
<dbReference type="GO" id="GO:0050897">
    <property type="term" value="F:cobalt ion binding"/>
    <property type="evidence" value="ECO:0007669"/>
    <property type="project" value="TreeGrafter"/>
</dbReference>
<evidence type="ECO:0000256" key="8">
    <source>
        <dbReference type="RuleBase" id="RU362010"/>
    </source>
</evidence>
<dbReference type="GO" id="GO:0015087">
    <property type="term" value="F:cobalt ion transmembrane transporter activity"/>
    <property type="evidence" value="ECO:0007669"/>
    <property type="project" value="UniProtKB-UniRule"/>
</dbReference>
<reference evidence="10" key="1">
    <citation type="submission" date="2017-06" db="EMBL/GenBank/DDBJ databases">
        <title>Complete genome sequence of Capnocytophaga sp. KCOM 1579 (=ChDC OS43) isolated from a human refractory periapical abscess lesion.</title>
        <authorList>
            <person name="Kook J.-K."/>
            <person name="Park S.-N."/>
            <person name="Lim Y.K."/>
            <person name="Roh H."/>
        </authorList>
    </citation>
    <scope>NUCLEOTIDE SEQUENCE [LARGE SCALE GENOMIC DNA]</scope>
    <source>
        <strain evidence="10">ChDC OS43</strain>
    </source>
</reference>
<accession>A0A1Z4BPN3</accession>
<gene>
    <name evidence="8 9" type="primary">corA</name>
    <name evidence="9" type="ORF">CBG49_09265</name>
</gene>
<evidence type="ECO:0000256" key="7">
    <source>
        <dbReference type="ARBA" id="ARBA00023136"/>
    </source>
</evidence>
<dbReference type="Gene3D" id="3.30.460.20">
    <property type="entry name" value="CorA soluble domain-like"/>
    <property type="match status" value="1"/>
</dbReference>
<comment type="similarity">
    <text evidence="2 8">Belongs to the CorA metal ion transporter (MIT) (TC 1.A.35) family.</text>
</comment>
<dbReference type="InterPro" id="IPR045861">
    <property type="entry name" value="CorA_cytoplasmic_dom"/>
</dbReference>
<dbReference type="InterPro" id="IPR002523">
    <property type="entry name" value="MgTranspt_CorA/ZnTranspt_ZntB"/>
</dbReference>
<dbReference type="CDD" id="cd12828">
    <property type="entry name" value="TmCorA-like_1"/>
    <property type="match status" value="1"/>
</dbReference>
<dbReference type="NCBIfam" id="TIGR00383">
    <property type="entry name" value="corA"/>
    <property type="match status" value="1"/>
</dbReference>
<keyword evidence="7 8" id="KW-0472">Membrane</keyword>
<dbReference type="KEGG" id="capn:CBG49_09265"/>
<dbReference type="RefSeq" id="WP_088594270.1">
    <property type="nucleotide sequence ID" value="NZ_CP022022.1"/>
</dbReference>
<dbReference type="FunFam" id="1.20.58.340:FF:000012">
    <property type="entry name" value="Magnesium transport protein CorA"/>
    <property type="match status" value="1"/>
</dbReference>
<organism evidence="9 10">
    <name type="scientific">Capnocytophaga endodontalis</name>
    <dbReference type="NCBI Taxonomy" id="2708117"/>
    <lineage>
        <taxon>Bacteria</taxon>
        <taxon>Pseudomonadati</taxon>
        <taxon>Bacteroidota</taxon>
        <taxon>Flavobacteriia</taxon>
        <taxon>Flavobacteriales</taxon>
        <taxon>Flavobacteriaceae</taxon>
        <taxon>Capnocytophaga</taxon>
    </lineage>
</organism>
<comment type="subcellular location">
    <subcellularLocation>
        <location evidence="1">Cell membrane</location>
        <topology evidence="1">Multi-pass membrane protein</topology>
    </subcellularLocation>
    <subcellularLocation>
        <location evidence="8">Membrane</location>
        <topology evidence="8">Multi-pass membrane protein</topology>
    </subcellularLocation>
</comment>
<keyword evidence="3 8" id="KW-0813">Transport</keyword>
<evidence type="ECO:0000313" key="9">
    <source>
        <dbReference type="EMBL" id="ASF43248.1"/>
    </source>
</evidence>
<evidence type="ECO:0000256" key="1">
    <source>
        <dbReference type="ARBA" id="ARBA00004651"/>
    </source>
</evidence>
<protein>
    <recommendedName>
        <fullName evidence="8">Magnesium transport protein CorA</fullName>
    </recommendedName>
</protein>
<dbReference type="Gene3D" id="1.20.58.340">
    <property type="entry name" value="Magnesium transport protein CorA, transmembrane region"/>
    <property type="match status" value="2"/>
</dbReference>
<dbReference type="Proteomes" id="UP000197007">
    <property type="component" value="Chromosome"/>
</dbReference>
<evidence type="ECO:0000313" key="10">
    <source>
        <dbReference type="Proteomes" id="UP000197007"/>
    </source>
</evidence>
<evidence type="ECO:0000256" key="2">
    <source>
        <dbReference type="ARBA" id="ARBA00009765"/>
    </source>
</evidence>
<dbReference type="Pfam" id="PF01544">
    <property type="entry name" value="CorA"/>
    <property type="match status" value="1"/>
</dbReference>
<keyword evidence="4 8" id="KW-1003">Cell membrane</keyword>
<keyword evidence="8" id="KW-0460">Magnesium</keyword>
<keyword evidence="8" id="KW-0406">Ion transport</keyword>
<evidence type="ECO:0000256" key="6">
    <source>
        <dbReference type="ARBA" id="ARBA00022989"/>
    </source>
</evidence>
<keyword evidence="10" id="KW-1185">Reference proteome</keyword>